<keyword evidence="2" id="KW-0964">Secreted</keyword>
<dbReference type="GO" id="GO:0005576">
    <property type="term" value="C:extracellular region"/>
    <property type="evidence" value="ECO:0007669"/>
    <property type="project" value="UniProtKB-SubCell"/>
</dbReference>
<dbReference type="AlphaFoldDB" id="A0AAP0N655"/>
<dbReference type="InterPro" id="IPR050581">
    <property type="entry name" value="CRR_secretory_protein"/>
</dbReference>
<evidence type="ECO:0000256" key="5">
    <source>
        <dbReference type="ARBA" id="ARBA00038515"/>
    </source>
</evidence>
<dbReference type="Pfam" id="PF01657">
    <property type="entry name" value="Stress-antifung"/>
    <property type="match status" value="1"/>
</dbReference>
<organism evidence="8 9">
    <name type="scientific">Liquidambar formosana</name>
    <name type="common">Formosan gum</name>
    <dbReference type="NCBI Taxonomy" id="63359"/>
    <lineage>
        <taxon>Eukaryota</taxon>
        <taxon>Viridiplantae</taxon>
        <taxon>Streptophyta</taxon>
        <taxon>Embryophyta</taxon>
        <taxon>Tracheophyta</taxon>
        <taxon>Spermatophyta</taxon>
        <taxon>Magnoliopsida</taxon>
        <taxon>eudicotyledons</taxon>
        <taxon>Gunneridae</taxon>
        <taxon>Pentapetalae</taxon>
        <taxon>Saxifragales</taxon>
        <taxon>Altingiaceae</taxon>
        <taxon>Liquidambar</taxon>
    </lineage>
</organism>
<keyword evidence="9" id="KW-1185">Reference proteome</keyword>
<dbReference type="PROSITE" id="PS51473">
    <property type="entry name" value="GNK2"/>
    <property type="match status" value="1"/>
</dbReference>
<dbReference type="EMBL" id="JBBPBK010000404">
    <property type="protein sequence ID" value="KAK9265384.1"/>
    <property type="molecule type" value="Genomic_DNA"/>
</dbReference>
<keyword evidence="4" id="KW-0677">Repeat</keyword>
<evidence type="ECO:0000256" key="1">
    <source>
        <dbReference type="ARBA" id="ARBA00004613"/>
    </source>
</evidence>
<keyword evidence="3" id="KW-0732">Signal</keyword>
<comment type="subcellular location">
    <subcellularLocation>
        <location evidence="1">Secreted</location>
    </subcellularLocation>
</comment>
<dbReference type="InterPro" id="IPR002902">
    <property type="entry name" value="GNK2"/>
</dbReference>
<evidence type="ECO:0000259" key="7">
    <source>
        <dbReference type="PROSITE" id="PS51473"/>
    </source>
</evidence>
<dbReference type="InterPro" id="IPR038408">
    <property type="entry name" value="GNK2_sf"/>
</dbReference>
<comment type="similarity">
    <text evidence="5">Belongs to the cysteine-rich repeat secretory protein family.</text>
</comment>
<dbReference type="FunFam" id="3.30.430.20:FF:000002">
    <property type="entry name" value="Cysteine-rich receptor-like protein kinase 10"/>
    <property type="match status" value="1"/>
</dbReference>
<sequence>MLRYANRSIFSQMEERPQYCVKNANNVSDPDGFKATLLSVLNYLVKRAVSVSSSKMFAVGDVELTVSTRLYVLVQCTPDLSPSDCQTCLSGCIGQIPECCDGKQGGLVLKPSSNIRFEIYPFYEPAAAALGLSPPATSSALPPAMATSANSSGNSSRRTIVIVVATVVSVMLFSTMCYCFVSWKARKNYNAIKHENGKETPPRAPPRPAGGG</sequence>
<evidence type="ECO:0000256" key="4">
    <source>
        <dbReference type="ARBA" id="ARBA00022737"/>
    </source>
</evidence>
<evidence type="ECO:0000256" key="2">
    <source>
        <dbReference type="ARBA" id="ARBA00022525"/>
    </source>
</evidence>
<proteinExistence type="inferred from homology"/>
<dbReference type="CDD" id="cd23509">
    <property type="entry name" value="Gnk2-like"/>
    <property type="match status" value="1"/>
</dbReference>
<evidence type="ECO:0000256" key="3">
    <source>
        <dbReference type="ARBA" id="ARBA00022729"/>
    </source>
</evidence>
<evidence type="ECO:0000313" key="9">
    <source>
        <dbReference type="Proteomes" id="UP001415857"/>
    </source>
</evidence>
<dbReference type="PANTHER" id="PTHR32411:SF43">
    <property type="entry name" value="CYSTEINE-RICH REPEAT SECRETORY PROTEIN 38"/>
    <property type="match status" value="1"/>
</dbReference>
<comment type="caution">
    <text evidence="8">The sequence shown here is derived from an EMBL/GenBank/DDBJ whole genome shotgun (WGS) entry which is preliminary data.</text>
</comment>
<keyword evidence="6" id="KW-0472">Membrane</keyword>
<keyword evidence="6" id="KW-1133">Transmembrane helix</keyword>
<feature type="domain" description="Gnk2-homologous" evidence="7">
    <location>
        <begin position="15"/>
        <end position="122"/>
    </location>
</feature>
<dbReference type="PANTHER" id="PTHR32411">
    <property type="entry name" value="CYSTEINE-RICH REPEAT SECRETORY PROTEIN 38-RELATED"/>
    <property type="match status" value="1"/>
</dbReference>
<feature type="transmembrane region" description="Helical" evidence="6">
    <location>
        <begin position="160"/>
        <end position="181"/>
    </location>
</feature>
<evidence type="ECO:0000256" key="6">
    <source>
        <dbReference type="SAM" id="Phobius"/>
    </source>
</evidence>
<dbReference type="Gene3D" id="3.30.430.20">
    <property type="entry name" value="Gnk2 domain, C-X8-C-X2-C motif"/>
    <property type="match status" value="1"/>
</dbReference>
<evidence type="ECO:0000313" key="8">
    <source>
        <dbReference type="EMBL" id="KAK9265384.1"/>
    </source>
</evidence>
<reference evidence="8 9" key="1">
    <citation type="journal article" date="2024" name="Plant J.">
        <title>Genome sequences and population genomics reveal climatic adaptation and genomic divergence between two closely related sweetgum species.</title>
        <authorList>
            <person name="Xu W.Q."/>
            <person name="Ren C.Q."/>
            <person name="Zhang X.Y."/>
            <person name="Comes H.P."/>
            <person name="Liu X.H."/>
            <person name="Li Y.G."/>
            <person name="Kettle C.J."/>
            <person name="Jalonen R."/>
            <person name="Gaisberger H."/>
            <person name="Ma Y.Z."/>
            <person name="Qiu Y.X."/>
        </authorList>
    </citation>
    <scope>NUCLEOTIDE SEQUENCE [LARGE SCALE GENOMIC DNA]</scope>
    <source>
        <strain evidence="8">Hangzhou</strain>
    </source>
</reference>
<accession>A0AAP0N655</accession>
<name>A0AAP0N655_LIQFO</name>
<keyword evidence="6" id="KW-0812">Transmembrane</keyword>
<dbReference type="Proteomes" id="UP001415857">
    <property type="component" value="Unassembled WGS sequence"/>
</dbReference>
<gene>
    <name evidence="8" type="ORF">L1049_007346</name>
</gene>
<protein>
    <recommendedName>
        <fullName evidence="7">Gnk2-homologous domain-containing protein</fullName>
    </recommendedName>
</protein>